<dbReference type="PANTHER" id="PTHR41313:SF1">
    <property type="entry name" value="DNA METHYLASE ADENINE-SPECIFIC DOMAIN-CONTAINING PROTEIN"/>
    <property type="match status" value="1"/>
</dbReference>
<dbReference type="SUPFAM" id="SSF55271">
    <property type="entry name" value="DNA repair protein MutS, domain I"/>
    <property type="match status" value="1"/>
</dbReference>
<dbReference type="PANTHER" id="PTHR41313">
    <property type="entry name" value="ADENINE-SPECIFIC METHYLTRANSFERASE"/>
    <property type="match status" value="1"/>
</dbReference>
<dbReference type="Gene3D" id="3.40.1170.10">
    <property type="entry name" value="DNA repair protein MutS, domain I"/>
    <property type="match status" value="1"/>
</dbReference>
<dbReference type="Pfam" id="PF01624">
    <property type="entry name" value="MutS_I"/>
    <property type="match status" value="1"/>
</dbReference>
<dbReference type="EMBL" id="JAJEQM010000028">
    <property type="protein sequence ID" value="MCC2211809.1"/>
    <property type="molecule type" value="Genomic_DNA"/>
</dbReference>
<dbReference type="Pfam" id="PF04851">
    <property type="entry name" value="ResIII"/>
    <property type="match status" value="1"/>
</dbReference>
<keyword evidence="3" id="KW-0347">Helicase</keyword>
<dbReference type="GO" id="GO:0004386">
    <property type="term" value="F:helicase activity"/>
    <property type="evidence" value="ECO:0007669"/>
    <property type="project" value="UniProtKB-KW"/>
</dbReference>
<organism evidence="3 4">
    <name type="scientific">Hominilimicola fabiformis</name>
    <dbReference type="NCBI Taxonomy" id="2885356"/>
    <lineage>
        <taxon>Bacteria</taxon>
        <taxon>Bacillati</taxon>
        <taxon>Bacillota</taxon>
        <taxon>Clostridia</taxon>
        <taxon>Eubacteriales</taxon>
        <taxon>Oscillospiraceae</taxon>
        <taxon>Hominilimicola</taxon>
    </lineage>
</organism>
<protein>
    <submittedName>
        <fullName evidence="3">DEAD/DEAH box helicase family protein</fullName>
    </submittedName>
</protein>
<dbReference type="InterPro" id="IPR007695">
    <property type="entry name" value="DNA_mismatch_repair_MutS-lik_N"/>
</dbReference>
<dbReference type="GO" id="GO:0016787">
    <property type="term" value="F:hydrolase activity"/>
    <property type="evidence" value="ECO:0007669"/>
    <property type="project" value="InterPro"/>
</dbReference>
<gene>
    <name evidence="3" type="ORF">LKE05_13570</name>
</gene>
<dbReference type="Gene3D" id="3.40.50.10810">
    <property type="entry name" value="Tandem AAA-ATPase domain"/>
    <property type="match status" value="2"/>
</dbReference>
<dbReference type="GO" id="GO:0006298">
    <property type="term" value="P:mismatch repair"/>
    <property type="evidence" value="ECO:0007669"/>
    <property type="project" value="InterPro"/>
</dbReference>
<dbReference type="InterPro" id="IPR006935">
    <property type="entry name" value="Helicase/UvrB_N"/>
</dbReference>
<dbReference type="SMART" id="SM00487">
    <property type="entry name" value="DEXDc"/>
    <property type="match status" value="1"/>
</dbReference>
<evidence type="ECO:0000313" key="3">
    <source>
        <dbReference type="EMBL" id="MCC2211809.1"/>
    </source>
</evidence>
<keyword evidence="3" id="KW-0378">Hydrolase</keyword>
<dbReference type="Gene3D" id="3.40.50.150">
    <property type="entry name" value="Vaccinia Virus protein VP39"/>
    <property type="match status" value="1"/>
</dbReference>
<accession>A0AAE3JAF8</accession>
<dbReference type="InterPro" id="IPR011639">
    <property type="entry name" value="MethylTrfase_TaqI-like_dom"/>
</dbReference>
<feature type="domain" description="Helicase ATP-binding" evidence="2">
    <location>
        <begin position="1218"/>
        <end position="1437"/>
    </location>
</feature>
<sequence>MDLFNNEKDESGATGFTDEEINELLKKGSGFENGKERIYSFFKEHYNTQERAEFLAKEYGIGGEYANGINEFHSGIGITYSKGDTYRPSSVIRLTWTDVSKRIDNLIQKDEYLDVEEKQDANAENIDKSNSESQINLYKVGDFYEVYGDEAAQASEILDIKLISKVVDGEEIQMTGFPQHVLDRYTEILAEQGYEININEQAPEAQEVTDKFEIVAARHTKTNADIWVVSLNERIDSDEFKKLAIDVNKVGGYYSRFPKTLDGKSISGFVFKSEPTEKELSVFNDFFNNEKSEEVTGEKVDTAEINDTEVEMAEPEMIAPKPETKPDLQVGDVIEYNGKQWRVAQTGFNMSFENLDENDSEQMFSHIGGMESFKASRDYTLITEKEIAEKNVDTVEINDIEVETAEPEMITPEPETKPDLQVRDVIAKDVTKNIETAERLNYRIQIDENTKTAGKKYADNVLAIRTLKRIEKENRLATPEEQDILSQYVGWGGLADCFDERHFKYKELKALLTDEEYVAARSTTLNAHYTSPVIIKEMYTAISNMGFKEGNILESSCGIGNFMGLIPDEMGNSKFYGVEIDDLTGRIAKQLYQKNEIIIDGFENTKFKDNTFDVAIGNVPFGNYRVNDVVYNKYNFLIHDYFFAKNIDKVRPGGILALITSKGTLDKADSKCRRYLAERADLVGAIRLPDNAFKNAGTDVTTDIIFLQKREEIRTDNFPEWVDIDEYAEGININKYFISHPEMILGDMDLKSSRFGFETACKMRDGADMQEELHNAVMTLSAHISENNISNDIELQTNDVNLNNVRNLTYVEQDNKIYYYKNGNLTIPDDLNNTKEERIKGLNQVRKIARKVIDIQTFGCTEEELKKEQYELNKRYDEYTNKYGYIHSRGNKQAFAADVDLPLLLSLENVDEDGNITKADMFSKQTIRPYIPIESADNAVDGLKISLAEKGKVDIKYISMLTHQSQDEVVQELDGLIYKNPIRSNTEDIYTGYETADEYLSGNVLEKLETAIRLNNNGIYDKNVEALNAVQPEPLTAVDIPWKIGLSWISVEDYQQFLYDTLDTRYYLRDDNYNSFNSISIRYNNYTNTWTIYNKQADNSNLKVTTEFGTSRKNAYEIMEDSLNLQNCVVRDRHDDGERVWYTVNSEETAKAQEKQAVLREKFSGWIMEHPDIRNKYVDYYNRTYNNTRLRQYDGSHLTFPGMSPAIQLREHQVNAVARVLYSDTNALLAHTVGAGKTYEIAASCMELKRLGLAKKSMIVVPNHLTEQWGSEFMQLYPGANILVATKKDFVKDKRQAFFSKIAMGDWDAVIIGHSQFEKIPISNERLANEISLEIEKITAAIEDLGSADGRRFSVKQLESKKKNLQAKYEELTAQEVKDDIFCFEQLGVDYMFVDEAHMFKNCMITTKLSNVAGLSTTSSNKSMDMLWKCKYLSEIQNGRGVVFATGTPISNSITEMYVMQRYLDNGLLERNGFGFFDNWVAMFGNITTGLELAPEGTGYRMKNRLSKFDNLPELMKMFSHFTDVQTGDMLKLPVPEHTMHNVALEPDEFTQDIMMTFVERAAAIRDRQVEPEIDNMLKITNEARKLALDPKLIDNDAPMSRKVEACAENVYNIYKNTTETRGTQLVFCDLGTPKDGVDINDTTYGRLINALVEKGVKRDEIAVIHTAKTDVQKADMFSKMRSGHYRVMIGSTDKMGAGTNCQKRLAALHHMDCPWRSSDIEQREGRILRQGNMNEHVDIYRYVVKNTFDAYLWQIVENKQRFINQVMRGDIGLRSCEDADETVLSFAEIKACATGDIRIKEKMELDIKVQKLSALKAAYTKNKLLYEDTIQKYPIKEKQILIHKQKIESDIAMRDKASSNNFKVNGIEYDERVASGTKIIDVSQKVVEGTVIGEYKGFEIQKAQPYHLNIVGQCTYNIECSSDPVGMTMRIENCVKGLEKEIDICNNNIDNLQNNYNHAKNNIKLPFEHEDELNESLIRQRELERELDLSANKSNSEDMEM</sequence>
<dbReference type="InterPro" id="IPR052933">
    <property type="entry name" value="DNA_Protect_Modify"/>
</dbReference>
<reference evidence="3 4" key="1">
    <citation type="submission" date="2021-10" db="EMBL/GenBank/DDBJ databases">
        <title>Anaerobic single-cell dispensing facilitates the cultivation of human gut bacteria.</title>
        <authorList>
            <person name="Afrizal A."/>
        </authorList>
    </citation>
    <scope>NUCLEOTIDE SEQUENCE [LARGE SCALE GENOMIC DNA]</scope>
    <source>
        <strain evidence="3 4">CLA-AA-H232</strain>
    </source>
</reference>
<keyword evidence="4" id="KW-1185">Reference proteome</keyword>
<keyword evidence="3" id="KW-0067">ATP-binding</keyword>
<dbReference type="InterPro" id="IPR038718">
    <property type="entry name" value="SNF2-like_sf"/>
</dbReference>
<dbReference type="GO" id="GO:0030983">
    <property type="term" value="F:mismatched DNA binding"/>
    <property type="evidence" value="ECO:0007669"/>
    <property type="project" value="InterPro"/>
</dbReference>
<dbReference type="Gene3D" id="3.40.50.300">
    <property type="entry name" value="P-loop containing nucleotide triphosphate hydrolases"/>
    <property type="match status" value="1"/>
</dbReference>
<dbReference type="GO" id="GO:0005524">
    <property type="term" value="F:ATP binding"/>
    <property type="evidence" value="ECO:0007669"/>
    <property type="project" value="InterPro"/>
</dbReference>
<evidence type="ECO:0000313" key="4">
    <source>
        <dbReference type="Proteomes" id="UP001198242"/>
    </source>
</evidence>
<dbReference type="InterPro" id="IPR014001">
    <property type="entry name" value="Helicase_ATP-bd"/>
</dbReference>
<keyword evidence="1" id="KW-0175">Coiled coil</keyword>
<feature type="coiled-coil region" evidence="1">
    <location>
        <begin position="1936"/>
        <end position="1963"/>
    </location>
</feature>
<dbReference type="InterPro" id="IPR001650">
    <property type="entry name" value="Helicase_C-like"/>
</dbReference>
<name>A0AAE3JAF8_9FIRM</name>
<dbReference type="InterPro" id="IPR016151">
    <property type="entry name" value="DNA_mismatch_repair_MutS_N"/>
</dbReference>
<dbReference type="GO" id="GO:0006304">
    <property type="term" value="P:DNA modification"/>
    <property type="evidence" value="ECO:0007669"/>
    <property type="project" value="InterPro"/>
</dbReference>
<evidence type="ECO:0000256" key="1">
    <source>
        <dbReference type="SAM" id="Coils"/>
    </source>
</evidence>
<dbReference type="InterPro" id="IPR027417">
    <property type="entry name" value="P-loop_NTPase"/>
</dbReference>
<dbReference type="PROSITE" id="PS51192">
    <property type="entry name" value="HELICASE_ATP_BIND_1"/>
    <property type="match status" value="1"/>
</dbReference>
<evidence type="ECO:0000259" key="2">
    <source>
        <dbReference type="PROSITE" id="PS51192"/>
    </source>
</evidence>
<dbReference type="Proteomes" id="UP001198242">
    <property type="component" value="Unassembled WGS sequence"/>
</dbReference>
<dbReference type="SUPFAM" id="SSF52540">
    <property type="entry name" value="P-loop containing nucleoside triphosphate hydrolases"/>
    <property type="match status" value="2"/>
</dbReference>
<keyword evidence="3" id="KW-0547">Nucleotide-binding</keyword>
<dbReference type="Pfam" id="PF07669">
    <property type="entry name" value="Eco57I"/>
    <property type="match status" value="1"/>
</dbReference>
<proteinExistence type="predicted"/>
<comment type="caution">
    <text evidence="3">The sequence shown here is derived from an EMBL/GenBank/DDBJ whole genome shotgun (WGS) entry which is preliminary data.</text>
</comment>
<dbReference type="Pfam" id="PF00271">
    <property type="entry name" value="Helicase_C"/>
    <property type="match status" value="1"/>
</dbReference>
<dbReference type="GO" id="GO:0009007">
    <property type="term" value="F:site-specific DNA-methyltransferase (adenine-specific) activity"/>
    <property type="evidence" value="ECO:0007669"/>
    <property type="project" value="UniProtKB-EC"/>
</dbReference>
<dbReference type="SUPFAM" id="SSF53335">
    <property type="entry name" value="S-adenosyl-L-methionine-dependent methyltransferases"/>
    <property type="match status" value="1"/>
</dbReference>
<dbReference type="InterPro" id="IPR029063">
    <property type="entry name" value="SAM-dependent_MTases_sf"/>
</dbReference>